<feature type="chain" id="PRO_5046982456" description="PEP-CTERM protein-sorting domain-containing protein" evidence="1">
    <location>
        <begin position="24"/>
        <end position="269"/>
    </location>
</feature>
<evidence type="ECO:0008006" key="4">
    <source>
        <dbReference type="Google" id="ProtNLM"/>
    </source>
</evidence>
<feature type="signal peptide" evidence="1">
    <location>
        <begin position="1"/>
        <end position="23"/>
    </location>
</feature>
<dbReference type="Proteomes" id="UP001225316">
    <property type="component" value="Unassembled WGS sequence"/>
</dbReference>
<dbReference type="RefSeq" id="WP_308948357.1">
    <property type="nucleotide sequence ID" value="NZ_JARXHW010000003.1"/>
</dbReference>
<gene>
    <name evidence="2" type="ORF">QEH52_02290</name>
</gene>
<comment type="caution">
    <text evidence="2">The sequence shown here is derived from an EMBL/GenBank/DDBJ whole genome shotgun (WGS) entry which is preliminary data.</text>
</comment>
<name>A0ABU1AQ97_9BACT</name>
<evidence type="ECO:0000256" key="1">
    <source>
        <dbReference type="SAM" id="SignalP"/>
    </source>
</evidence>
<evidence type="ECO:0000313" key="2">
    <source>
        <dbReference type="EMBL" id="MDQ8206320.1"/>
    </source>
</evidence>
<keyword evidence="1" id="KW-0732">Signal</keyword>
<evidence type="ECO:0000313" key="3">
    <source>
        <dbReference type="Proteomes" id="UP001225316"/>
    </source>
</evidence>
<keyword evidence="3" id="KW-1185">Reference proteome</keyword>
<sequence>MKSKLTFLPALAFAALSITPGTAAVIISDSFDGSSAVALNGQNATTFSSDITTAGGSATWVAGSVFRADGTLPGSGDVDASAALSVGSYINDAKGTANGVFTLTSTISQVAGASGANSWIGMTFFTGTYFKDDPLFKNNFAVGVAIRRAAEGTTFFDYIQSPGSVGTSYVTTDWGAVGAADATFTTVLDLSGWNGTDSFGSIEFYLNGSSTPDAVANLTSDYDFSLVGLSYNQNASGTVESFSLAQIPEPSFLPLVLLSSLAVLIRRRR</sequence>
<accession>A0ABU1AQ97</accession>
<protein>
    <recommendedName>
        <fullName evidence="4">PEP-CTERM protein-sorting domain-containing protein</fullName>
    </recommendedName>
</protein>
<proteinExistence type="predicted"/>
<dbReference type="EMBL" id="JARXHW010000003">
    <property type="protein sequence ID" value="MDQ8206320.1"/>
    <property type="molecule type" value="Genomic_DNA"/>
</dbReference>
<organism evidence="2 3">
    <name type="scientific">Thalassobacterium maritimum</name>
    <dbReference type="NCBI Taxonomy" id="3041265"/>
    <lineage>
        <taxon>Bacteria</taxon>
        <taxon>Pseudomonadati</taxon>
        <taxon>Verrucomicrobiota</taxon>
        <taxon>Opitutia</taxon>
        <taxon>Puniceicoccales</taxon>
        <taxon>Coraliomargaritaceae</taxon>
        <taxon>Thalassobacterium</taxon>
    </lineage>
</organism>
<reference evidence="2 3" key="1">
    <citation type="submission" date="2023-04" db="EMBL/GenBank/DDBJ databases">
        <title>A novel bacteria isolated from coastal sediment.</title>
        <authorList>
            <person name="Liu X.-J."/>
            <person name="Du Z.-J."/>
        </authorList>
    </citation>
    <scope>NUCLEOTIDE SEQUENCE [LARGE SCALE GENOMIC DNA]</scope>
    <source>
        <strain evidence="2 3">SDUM461003</strain>
    </source>
</reference>